<dbReference type="Pfam" id="PF00128">
    <property type="entry name" value="Alpha-amylase"/>
    <property type="match status" value="1"/>
</dbReference>
<dbReference type="SMART" id="SM00642">
    <property type="entry name" value="Aamy"/>
    <property type="match status" value="1"/>
</dbReference>
<evidence type="ECO:0000256" key="5">
    <source>
        <dbReference type="ARBA" id="ARBA00022723"/>
    </source>
</evidence>
<dbReference type="AlphaFoldDB" id="A0AAU9KBD1"/>
<evidence type="ECO:0000256" key="3">
    <source>
        <dbReference type="ARBA" id="ARBA00008061"/>
    </source>
</evidence>
<dbReference type="EC" id="3.2.1.1" evidence="4"/>
<evidence type="ECO:0000259" key="16">
    <source>
        <dbReference type="SMART" id="SM00642"/>
    </source>
</evidence>
<dbReference type="PANTHER" id="PTHR10357:SF215">
    <property type="entry name" value="ALPHA-AMYLASE 1"/>
    <property type="match status" value="1"/>
</dbReference>
<dbReference type="Proteomes" id="UP001162131">
    <property type="component" value="Unassembled WGS sequence"/>
</dbReference>
<feature type="disulfide bond" evidence="13">
    <location>
        <begin position="155"/>
        <end position="169"/>
    </location>
</feature>
<comment type="cofactor">
    <cofactor evidence="2">
        <name>Ca(2+)</name>
        <dbReference type="ChEBI" id="CHEBI:29108"/>
    </cofactor>
</comment>
<dbReference type="PANTHER" id="PTHR10357">
    <property type="entry name" value="ALPHA-AMYLASE FAMILY MEMBER"/>
    <property type="match status" value="1"/>
</dbReference>
<keyword evidence="6 15" id="KW-0732">Signal</keyword>
<feature type="binding site" evidence="14">
    <location>
        <position position="131"/>
    </location>
    <ligand>
        <name>substrate</name>
    </ligand>
</feature>
<evidence type="ECO:0000256" key="6">
    <source>
        <dbReference type="ARBA" id="ARBA00022729"/>
    </source>
</evidence>
<feature type="binding site" evidence="14">
    <location>
        <position position="343"/>
    </location>
    <ligand>
        <name>substrate</name>
    </ligand>
</feature>
<keyword evidence="10" id="KW-0326">Glycosidase</keyword>
<reference evidence="17" key="1">
    <citation type="submission" date="2021-09" db="EMBL/GenBank/DDBJ databases">
        <authorList>
            <consortium name="AG Swart"/>
            <person name="Singh M."/>
            <person name="Singh A."/>
            <person name="Seah K."/>
            <person name="Emmerich C."/>
        </authorList>
    </citation>
    <scope>NUCLEOTIDE SEQUENCE</scope>
    <source>
        <strain evidence="17">ATCC30299</strain>
    </source>
</reference>
<feature type="binding site" evidence="14">
    <location>
        <position position="296"/>
    </location>
    <ligand>
        <name>substrate</name>
    </ligand>
</feature>
<evidence type="ECO:0000256" key="1">
    <source>
        <dbReference type="ARBA" id="ARBA00000548"/>
    </source>
</evidence>
<feature type="binding site" evidence="14">
    <location>
        <position position="235"/>
    </location>
    <ligand>
        <name>substrate</name>
    </ligand>
</feature>
<dbReference type="Gene3D" id="3.20.20.80">
    <property type="entry name" value="Glycosidases"/>
    <property type="match status" value="1"/>
</dbReference>
<dbReference type="EMBL" id="CAJZBQ010000060">
    <property type="protein sequence ID" value="CAG9335012.1"/>
    <property type="molecule type" value="Genomic_DNA"/>
</dbReference>
<feature type="disulfide bond" evidence="13">
    <location>
        <begin position="46"/>
        <end position="53"/>
    </location>
</feature>
<evidence type="ECO:0000256" key="7">
    <source>
        <dbReference type="ARBA" id="ARBA00022801"/>
    </source>
</evidence>
<name>A0AAU9KBD1_9CILI</name>
<feature type="site" description="Transition state stabilizer" evidence="12">
    <location>
        <position position="296"/>
    </location>
</feature>
<keyword evidence="9" id="KW-0119">Carbohydrate metabolism</keyword>
<feature type="active site" description="Proton donor" evidence="11">
    <location>
        <position position="231"/>
    </location>
</feature>
<evidence type="ECO:0000256" key="15">
    <source>
        <dbReference type="SAM" id="SignalP"/>
    </source>
</evidence>
<feature type="active site" description="Nucleophile" evidence="11">
    <location>
        <position position="207"/>
    </location>
</feature>
<keyword evidence="13" id="KW-1015">Disulfide bond</keyword>
<feature type="chain" id="PRO_5043437513" description="alpha-amylase" evidence="15">
    <location>
        <begin position="18"/>
        <end position="459"/>
    </location>
</feature>
<dbReference type="GO" id="GO:0004556">
    <property type="term" value="F:alpha-amylase activity"/>
    <property type="evidence" value="ECO:0007669"/>
    <property type="project" value="UniProtKB-EC"/>
</dbReference>
<evidence type="ECO:0000256" key="11">
    <source>
        <dbReference type="PIRSR" id="PIRSR001024-1"/>
    </source>
</evidence>
<keyword evidence="8" id="KW-0106">Calcium</keyword>
<dbReference type="InterPro" id="IPR013777">
    <property type="entry name" value="A-amylase-like"/>
</dbReference>
<dbReference type="SUPFAM" id="SSF51011">
    <property type="entry name" value="Glycosyl hydrolase domain"/>
    <property type="match status" value="1"/>
</dbReference>
<accession>A0AAU9KBD1</accession>
<feature type="binding site" evidence="14">
    <location>
        <position position="205"/>
    </location>
    <ligand>
        <name>substrate</name>
    </ligand>
</feature>
<gene>
    <name evidence="17" type="ORF">BSTOLATCC_MIC62593</name>
</gene>
<evidence type="ECO:0000256" key="13">
    <source>
        <dbReference type="PIRSR" id="PIRSR001024-4"/>
    </source>
</evidence>
<evidence type="ECO:0000256" key="10">
    <source>
        <dbReference type="ARBA" id="ARBA00023295"/>
    </source>
</evidence>
<dbReference type="CDD" id="cd11319">
    <property type="entry name" value="AmyAc_euk_AmyA"/>
    <property type="match status" value="1"/>
</dbReference>
<evidence type="ECO:0000313" key="17">
    <source>
        <dbReference type="EMBL" id="CAG9335012.1"/>
    </source>
</evidence>
<evidence type="ECO:0000256" key="9">
    <source>
        <dbReference type="ARBA" id="ARBA00023277"/>
    </source>
</evidence>
<feature type="domain" description="Glycosyl hydrolase family 13 catalytic" evidence="16">
    <location>
        <begin position="30"/>
        <end position="368"/>
    </location>
</feature>
<evidence type="ECO:0000256" key="8">
    <source>
        <dbReference type="ARBA" id="ARBA00022837"/>
    </source>
</evidence>
<evidence type="ECO:0000256" key="14">
    <source>
        <dbReference type="PIRSR" id="PIRSR001024-5"/>
    </source>
</evidence>
<protein>
    <recommendedName>
        <fullName evidence="4">alpha-amylase</fullName>
        <ecNumber evidence="4">3.2.1.1</ecNumber>
    </recommendedName>
</protein>
<dbReference type="InterPro" id="IPR013780">
    <property type="entry name" value="Glyco_hydro_b"/>
</dbReference>
<dbReference type="SUPFAM" id="SSF51445">
    <property type="entry name" value="(Trans)glycosidases"/>
    <property type="match status" value="1"/>
</dbReference>
<feature type="signal peptide" evidence="15">
    <location>
        <begin position="1"/>
        <end position="17"/>
    </location>
</feature>
<evidence type="ECO:0000256" key="4">
    <source>
        <dbReference type="ARBA" id="ARBA00012595"/>
    </source>
</evidence>
<sequence length="459" mass="52501">MWNLLLLLATFFSSTNAATKDQWRSRTIYQLLTDRFSRGNGDNSPCPDLGNYCGGTFNGITQNLDYIQNMGFDAIWISPIPVNYPGAYHGYAAIDLYGVNPNFGTEQDLLNLVNACHSRGMYVMLDVVANHVGPVTPNYTQINPFNNEKYYHPYCEISNWNNQTNVEYCWLGTLPDLAQENPFVRQTLKNWIHWIVNKYGFDGLRVDTAIEVPMDFWAEFSMSSGVYTVGETFNGDPNYCATYQGCLDGILNYPLFFMMRSVFQQGQPMWDCRTFMQSCSVFPDQTILGSFVDNHDNPRFLNGTSNLNAFKSALAWSVTTLGIPIIYYGDEQGFSGGPDPYCREVIWPYLNQTTSEMYTFVTQIVNYRKQMQLWNYPWIERYAQSNFYCFSRGLATMAFTNSPNNVQYSVTYNPYTNGQVVCNIFWQNDCVTITNGALNVVLLNGEVKLYMPKSMMVSE</sequence>
<evidence type="ECO:0000256" key="12">
    <source>
        <dbReference type="PIRSR" id="PIRSR001024-2"/>
    </source>
</evidence>
<keyword evidence="7" id="KW-0378">Hydrolase</keyword>
<dbReference type="GO" id="GO:0005509">
    <property type="term" value="F:calcium ion binding"/>
    <property type="evidence" value="ECO:0007669"/>
    <property type="project" value="InterPro"/>
</dbReference>
<evidence type="ECO:0000313" key="18">
    <source>
        <dbReference type="Proteomes" id="UP001162131"/>
    </source>
</evidence>
<dbReference type="Gene3D" id="2.60.40.1180">
    <property type="entry name" value="Golgi alpha-mannosidase II"/>
    <property type="match status" value="1"/>
</dbReference>
<dbReference type="InterPro" id="IPR006047">
    <property type="entry name" value="GH13_cat_dom"/>
</dbReference>
<keyword evidence="5" id="KW-0479">Metal-binding</keyword>
<comment type="catalytic activity">
    <reaction evidence="1">
        <text>Endohydrolysis of (1-&gt;4)-alpha-D-glucosidic linkages in polysaccharides containing three or more (1-&gt;4)-alpha-linked D-glucose units.</text>
        <dbReference type="EC" id="3.2.1.1"/>
    </reaction>
</comment>
<dbReference type="PIRSF" id="PIRSF001024">
    <property type="entry name" value="Alph-amyl_fung"/>
    <property type="match status" value="1"/>
</dbReference>
<evidence type="ECO:0000256" key="2">
    <source>
        <dbReference type="ARBA" id="ARBA00001913"/>
    </source>
</evidence>
<proteinExistence type="inferred from homology"/>
<organism evidence="17 18">
    <name type="scientific">Blepharisma stoltei</name>
    <dbReference type="NCBI Taxonomy" id="1481888"/>
    <lineage>
        <taxon>Eukaryota</taxon>
        <taxon>Sar</taxon>
        <taxon>Alveolata</taxon>
        <taxon>Ciliophora</taxon>
        <taxon>Postciliodesmatophora</taxon>
        <taxon>Heterotrichea</taxon>
        <taxon>Heterotrichida</taxon>
        <taxon>Blepharismidae</taxon>
        <taxon>Blepharisma</taxon>
    </lineage>
</organism>
<dbReference type="GO" id="GO:0005975">
    <property type="term" value="P:carbohydrate metabolic process"/>
    <property type="evidence" value="ECO:0007669"/>
    <property type="project" value="InterPro"/>
</dbReference>
<comment type="similarity">
    <text evidence="3">Belongs to the glycosyl hydrolase 13 family.</text>
</comment>
<dbReference type="InterPro" id="IPR017853">
    <property type="entry name" value="GH"/>
</dbReference>
<keyword evidence="18" id="KW-1185">Reference proteome</keyword>
<comment type="caution">
    <text evidence="17">The sequence shown here is derived from an EMBL/GenBank/DDBJ whole genome shotgun (WGS) entry which is preliminary data.</text>
</comment>